<organism evidence="2 3">
    <name type="scientific">Linum trigynum</name>
    <dbReference type="NCBI Taxonomy" id="586398"/>
    <lineage>
        <taxon>Eukaryota</taxon>
        <taxon>Viridiplantae</taxon>
        <taxon>Streptophyta</taxon>
        <taxon>Embryophyta</taxon>
        <taxon>Tracheophyta</taxon>
        <taxon>Spermatophyta</taxon>
        <taxon>Magnoliopsida</taxon>
        <taxon>eudicotyledons</taxon>
        <taxon>Gunneridae</taxon>
        <taxon>Pentapetalae</taxon>
        <taxon>rosids</taxon>
        <taxon>fabids</taxon>
        <taxon>Malpighiales</taxon>
        <taxon>Linaceae</taxon>
        <taxon>Linum</taxon>
    </lineage>
</organism>
<evidence type="ECO:0000313" key="2">
    <source>
        <dbReference type="EMBL" id="CAL1402067.1"/>
    </source>
</evidence>
<keyword evidence="3" id="KW-1185">Reference proteome</keyword>
<name>A0AAV2FVR9_9ROSI</name>
<dbReference type="AlphaFoldDB" id="A0AAV2FVR9"/>
<sequence>MRGALSSLLTLSAWIGRCLWAVLIAFVSTSLRNQTFYCRIPLIKEIQSCVGVNGHNRRCGLAMQGALAEGAKIRSKPIRDPSTGTLDSAKEEKKGDLKL</sequence>
<evidence type="ECO:0008006" key="4">
    <source>
        <dbReference type="Google" id="ProtNLM"/>
    </source>
</evidence>
<gene>
    <name evidence="2" type="ORF">LTRI10_LOCUS42096</name>
</gene>
<feature type="region of interest" description="Disordered" evidence="1">
    <location>
        <begin position="75"/>
        <end position="99"/>
    </location>
</feature>
<feature type="compositionally biased region" description="Basic and acidic residues" evidence="1">
    <location>
        <begin position="88"/>
        <end position="99"/>
    </location>
</feature>
<reference evidence="2 3" key="1">
    <citation type="submission" date="2024-04" db="EMBL/GenBank/DDBJ databases">
        <authorList>
            <person name="Fracassetti M."/>
        </authorList>
    </citation>
    <scope>NUCLEOTIDE SEQUENCE [LARGE SCALE GENOMIC DNA]</scope>
</reference>
<proteinExistence type="predicted"/>
<protein>
    <recommendedName>
        <fullName evidence="4">Secreted protein</fullName>
    </recommendedName>
</protein>
<evidence type="ECO:0000256" key="1">
    <source>
        <dbReference type="SAM" id="MobiDB-lite"/>
    </source>
</evidence>
<dbReference type="EMBL" id="OZ034820">
    <property type="protein sequence ID" value="CAL1402067.1"/>
    <property type="molecule type" value="Genomic_DNA"/>
</dbReference>
<evidence type="ECO:0000313" key="3">
    <source>
        <dbReference type="Proteomes" id="UP001497516"/>
    </source>
</evidence>
<accession>A0AAV2FVR9</accession>
<dbReference type="Proteomes" id="UP001497516">
    <property type="component" value="Chromosome 7"/>
</dbReference>